<dbReference type="InterPro" id="IPR013830">
    <property type="entry name" value="SGNH_hydro"/>
</dbReference>
<dbReference type="STRING" id="375574.GCA_001418035_00259"/>
<dbReference type="EMBL" id="CYHA01000001">
    <property type="protein sequence ID" value="CUA81618.1"/>
    <property type="molecule type" value="Genomic_DNA"/>
</dbReference>
<dbReference type="RefSeq" id="WP_055433167.1">
    <property type="nucleotide sequence ID" value="NZ_CYHA01000001.1"/>
</dbReference>
<evidence type="ECO:0000259" key="2">
    <source>
        <dbReference type="Pfam" id="PF13472"/>
    </source>
</evidence>
<dbReference type="PROSITE" id="PS01098">
    <property type="entry name" value="LIPASE_GDSL_SER"/>
    <property type="match status" value="1"/>
</dbReference>
<sequence length="197" mass="21177">MRALFRLLVLCVLAAPASAGTVLVFGDSLSAGYGLSRGQGWVDLLARDLAPRHRVINASVSGETTAGGLSRLPQVLTRHTPDVVVLELGGNDGLRGLPVETMYANLEKMVALSRAAGAKVLLVGIGLPPNYGQPYVAKFRAAYDELARKHRLAYVPLLIQGFETNLAYFQADSIHPTAQAQPIMLRNVRAQLPLPVR</sequence>
<keyword evidence="1" id="KW-0732">Signal</keyword>
<dbReference type="GO" id="GO:0006629">
    <property type="term" value="P:lipid metabolic process"/>
    <property type="evidence" value="ECO:0007669"/>
    <property type="project" value="InterPro"/>
</dbReference>
<dbReference type="OrthoDB" id="9786188at2"/>
<dbReference type="Pfam" id="PF13472">
    <property type="entry name" value="Lipase_GDSL_2"/>
    <property type="match status" value="1"/>
</dbReference>
<evidence type="ECO:0000313" key="4">
    <source>
        <dbReference type="Proteomes" id="UP000243535"/>
    </source>
</evidence>
<feature type="signal peptide" evidence="1">
    <location>
        <begin position="1"/>
        <end position="19"/>
    </location>
</feature>
<dbReference type="SUPFAM" id="SSF52266">
    <property type="entry name" value="SGNH hydrolase"/>
    <property type="match status" value="1"/>
</dbReference>
<dbReference type="Proteomes" id="UP000243535">
    <property type="component" value="Unassembled WGS sequence"/>
</dbReference>
<dbReference type="InterPro" id="IPR008265">
    <property type="entry name" value="Lipase_GDSL_AS"/>
</dbReference>
<proteinExistence type="predicted"/>
<dbReference type="PANTHER" id="PTHR30383:SF24">
    <property type="entry name" value="THIOESTERASE 1_PROTEASE 1_LYSOPHOSPHOLIPASE L1"/>
    <property type="match status" value="1"/>
</dbReference>
<dbReference type="GO" id="GO:0004622">
    <property type="term" value="F:phosphatidylcholine lysophospholipase activity"/>
    <property type="evidence" value="ECO:0007669"/>
    <property type="project" value="TreeGrafter"/>
</dbReference>
<accession>A0A0K6GSW0</accession>
<dbReference type="InterPro" id="IPR051532">
    <property type="entry name" value="Ester_Hydrolysis_Enzymes"/>
</dbReference>
<dbReference type="PANTHER" id="PTHR30383">
    <property type="entry name" value="THIOESTERASE 1/PROTEASE 1/LYSOPHOSPHOLIPASE L1"/>
    <property type="match status" value="1"/>
</dbReference>
<protein>
    <submittedName>
        <fullName evidence="3">Lysophospholipase L1 or related esterase</fullName>
    </submittedName>
</protein>
<dbReference type="Gene3D" id="3.40.50.1110">
    <property type="entry name" value="SGNH hydrolase"/>
    <property type="match status" value="1"/>
</dbReference>
<dbReference type="CDD" id="cd01822">
    <property type="entry name" value="Lysophospholipase_L1_like"/>
    <property type="match status" value="1"/>
</dbReference>
<dbReference type="AlphaFoldDB" id="A0A0K6GSW0"/>
<dbReference type="InterPro" id="IPR036514">
    <property type="entry name" value="SGNH_hydro_sf"/>
</dbReference>
<reference evidence="4" key="1">
    <citation type="submission" date="2015-08" db="EMBL/GenBank/DDBJ databases">
        <authorList>
            <person name="Varghese N."/>
        </authorList>
    </citation>
    <scope>NUCLEOTIDE SEQUENCE [LARGE SCALE GENOMIC DNA]</scope>
    <source>
        <strain evidence="4">DSM 17901</strain>
    </source>
</reference>
<evidence type="ECO:0000313" key="3">
    <source>
        <dbReference type="EMBL" id="CUA81618.1"/>
    </source>
</evidence>
<name>A0A0K6GSW0_9NEIS</name>
<organism evidence="3 4">
    <name type="scientific">Gulbenkiania indica</name>
    <dbReference type="NCBI Taxonomy" id="375574"/>
    <lineage>
        <taxon>Bacteria</taxon>
        <taxon>Pseudomonadati</taxon>
        <taxon>Pseudomonadota</taxon>
        <taxon>Betaproteobacteria</taxon>
        <taxon>Neisseriales</taxon>
        <taxon>Chromobacteriaceae</taxon>
        <taxon>Gulbenkiania</taxon>
    </lineage>
</organism>
<feature type="chain" id="PRO_5005503626" evidence="1">
    <location>
        <begin position="20"/>
        <end position="197"/>
    </location>
</feature>
<gene>
    <name evidence="3" type="ORF">Ga0061063_0460</name>
</gene>
<feature type="domain" description="SGNH hydrolase-type esterase" evidence="2">
    <location>
        <begin position="24"/>
        <end position="180"/>
    </location>
</feature>
<evidence type="ECO:0000256" key="1">
    <source>
        <dbReference type="SAM" id="SignalP"/>
    </source>
</evidence>
<keyword evidence="4" id="KW-1185">Reference proteome</keyword>